<proteinExistence type="inferred from homology"/>
<dbReference type="GO" id="GO:0005886">
    <property type="term" value="C:plasma membrane"/>
    <property type="evidence" value="ECO:0007669"/>
    <property type="project" value="UniProtKB-SubCell"/>
</dbReference>
<keyword evidence="12" id="KW-0614">Plasmid</keyword>
<geneLocation type="plasmid" evidence="12">
    <name>pKPN3-307_typeA</name>
</geneLocation>
<evidence type="ECO:0000256" key="10">
    <source>
        <dbReference type="ARBA" id="ARBA00026027"/>
    </source>
</evidence>
<keyword evidence="7" id="KW-0964">Secreted</keyword>
<feature type="transmembrane region" description="Helical" evidence="11">
    <location>
        <begin position="116"/>
        <end position="135"/>
    </location>
</feature>
<organism evidence="12">
    <name type="scientific">Klebsiella pneumoniae</name>
    <dbReference type="NCBI Taxonomy" id="573"/>
    <lineage>
        <taxon>Bacteria</taxon>
        <taxon>Pseudomonadati</taxon>
        <taxon>Pseudomonadota</taxon>
        <taxon>Gammaproteobacteria</taxon>
        <taxon>Enterobacterales</taxon>
        <taxon>Enterobacteriaceae</taxon>
        <taxon>Klebsiella/Raoultella group</taxon>
        <taxon>Klebsiella</taxon>
        <taxon>Klebsiella pneumoniae complex</taxon>
    </lineage>
</organism>
<evidence type="ECO:0000256" key="9">
    <source>
        <dbReference type="ARBA" id="ARBA00023136"/>
    </source>
</evidence>
<comment type="subcellular location">
    <subcellularLocation>
        <location evidence="1">Cell inner membrane</location>
        <topology evidence="1">Multi-pass membrane protein</topology>
    </subcellularLocation>
    <subcellularLocation>
        <location evidence="2">Secreted</location>
    </subcellularLocation>
</comment>
<keyword evidence="9 11" id="KW-0472">Membrane</keyword>
<dbReference type="NCBIfam" id="NF010294">
    <property type="entry name" value="PRK13734.1"/>
    <property type="match status" value="1"/>
</dbReference>
<evidence type="ECO:0000256" key="5">
    <source>
        <dbReference type="ARBA" id="ARBA00022475"/>
    </source>
</evidence>
<keyword evidence="5" id="KW-1003">Cell membrane</keyword>
<protein>
    <recommendedName>
        <fullName evidence="4">Pilin</fullName>
    </recommendedName>
</protein>
<evidence type="ECO:0000256" key="6">
    <source>
        <dbReference type="ARBA" id="ARBA00022519"/>
    </source>
</evidence>
<name>A0A2Z2H0K9_KLEPN</name>
<evidence type="ECO:0000256" key="1">
    <source>
        <dbReference type="ARBA" id="ARBA00004429"/>
    </source>
</evidence>
<keyword evidence="6" id="KW-0997">Cell inner membrane</keyword>
<dbReference type="NCBIfam" id="TIGR02758">
    <property type="entry name" value="TraA_TIGR"/>
    <property type="match status" value="1"/>
</dbReference>
<evidence type="ECO:0000313" key="12">
    <source>
        <dbReference type="EMBL" id="ARR90275.1"/>
    </source>
</evidence>
<evidence type="ECO:0000256" key="3">
    <source>
        <dbReference type="ARBA" id="ARBA00009586"/>
    </source>
</evidence>
<accession>A0A2Z2H0K9</accession>
<keyword evidence="11" id="KW-1133">Transmembrane helix</keyword>
<evidence type="ECO:0000256" key="8">
    <source>
        <dbReference type="ARBA" id="ARBA00022971"/>
    </source>
</evidence>
<comment type="similarity">
    <text evidence="3">Belongs to the TraA family.</text>
</comment>
<comment type="subunit">
    <text evidence="10">Monomer. Interacts with itself to form filaments; also interacts with TraQ.</text>
</comment>
<evidence type="ECO:0000256" key="4">
    <source>
        <dbReference type="ARBA" id="ARBA00018586"/>
    </source>
</evidence>
<sequence>MCFIYQPFFLKEINMNAVLSVQGSAVSEKTKPSFMSRVFNKKKALKVAKVALPVAAVAAFFPDAAMATTTATDLMKSGDATVKGTFGKQSSVVKWVVLAEVVAGGIMYMMTKNVKFLFGFAIISTFITIGMSVAGY</sequence>
<feature type="transmembrane region" description="Helical" evidence="11">
    <location>
        <begin position="50"/>
        <end position="72"/>
    </location>
</feature>
<dbReference type="InterPro" id="IPR008873">
    <property type="entry name" value="TraA"/>
</dbReference>
<evidence type="ECO:0000256" key="2">
    <source>
        <dbReference type="ARBA" id="ARBA00004613"/>
    </source>
</evidence>
<evidence type="ECO:0000256" key="11">
    <source>
        <dbReference type="SAM" id="Phobius"/>
    </source>
</evidence>
<dbReference type="AlphaFoldDB" id="A0A2Z2H0K9"/>
<evidence type="ECO:0000256" key="7">
    <source>
        <dbReference type="ARBA" id="ARBA00022525"/>
    </source>
</evidence>
<dbReference type="EMBL" id="KY271404">
    <property type="protein sequence ID" value="ARR90275.1"/>
    <property type="molecule type" value="Genomic_DNA"/>
</dbReference>
<keyword evidence="8" id="KW-0184">Conjugation</keyword>
<dbReference type="Pfam" id="PF05513">
    <property type="entry name" value="TraA"/>
    <property type="match status" value="1"/>
</dbReference>
<keyword evidence="11" id="KW-0812">Transmembrane</keyword>
<feature type="transmembrane region" description="Helical" evidence="11">
    <location>
        <begin position="92"/>
        <end position="109"/>
    </location>
</feature>
<dbReference type="GO" id="GO:0005576">
    <property type="term" value="C:extracellular region"/>
    <property type="evidence" value="ECO:0007669"/>
    <property type="project" value="UniProtKB-SubCell"/>
</dbReference>
<reference evidence="12" key="1">
    <citation type="journal article" date="2017" name="Microb. Genom.">
        <title>Diversity, virulence, and antimicrobial resistance of the KPC-producing Klebsiella pneumoniae ST307 clone.</title>
        <authorList>
            <person name="Villa L."/>
            <person name="Feudi C."/>
            <person name="Fortini D."/>
            <person name="Brisse S."/>
            <person name="Passet V."/>
            <person name="Bonura C."/>
            <person name="Endimiani A."/>
            <person name="Mammina C."/>
            <person name="Ocampo A.M."/>
            <person name="Jimenez J.N."/>
            <person name="Doumith M."/>
            <person name="Woodford N."/>
            <person name="Hopkins K."/>
            <person name="Carattoli A."/>
        </authorList>
    </citation>
    <scope>NUCLEOTIDE SEQUENCE</scope>
    <source>
        <strain evidence="12">Kp-48</strain>
        <plasmid evidence="12">pKPN3-307_typeA</plasmid>
    </source>
</reference>